<dbReference type="SUPFAM" id="SSF141868">
    <property type="entry name" value="EAL domain-like"/>
    <property type="match status" value="1"/>
</dbReference>
<evidence type="ECO:0000313" key="2">
    <source>
        <dbReference type="EMBL" id="CAB4967467.1"/>
    </source>
</evidence>
<dbReference type="SMART" id="SM00052">
    <property type="entry name" value="EAL"/>
    <property type="match status" value="1"/>
</dbReference>
<dbReference type="Gene3D" id="3.20.20.450">
    <property type="entry name" value="EAL domain"/>
    <property type="match status" value="1"/>
</dbReference>
<dbReference type="InterPro" id="IPR001633">
    <property type="entry name" value="EAL_dom"/>
</dbReference>
<dbReference type="EMBL" id="CAFBNE010000141">
    <property type="protein sequence ID" value="CAB4967467.1"/>
    <property type="molecule type" value="Genomic_DNA"/>
</dbReference>
<dbReference type="AlphaFoldDB" id="A0A6J7LH43"/>
<dbReference type="PANTHER" id="PTHR33121:SF79">
    <property type="entry name" value="CYCLIC DI-GMP PHOSPHODIESTERASE PDED-RELATED"/>
    <property type="match status" value="1"/>
</dbReference>
<protein>
    <submittedName>
        <fullName evidence="2">Unannotated protein</fullName>
    </submittedName>
</protein>
<name>A0A6J7LH43_9ZZZZ</name>
<dbReference type="Pfam" id="PF00563">
    <property type="entry name" value="EAL"/>
    <property type="match status" value="1"/>
</dbReference>
<dbReference type="InterPro" id="IPR050706">
    <property type="entry name" value="Cyclic-di-GMP_PDE-like"/>
</dbReference>
<proteinExistence type="predicted"/>
<evidence type="ECO:0000259" key="1">
    <source>
        <dbReference type="PROSITE" id="PS50883"/>
    </source>
</evidence>
<gene>
    <name evidence="2" type="ORF">UFOPK3772_02968</name>
</gene>
<accession>A0A6J7LH43</accession>
<feature type="domain" description="EAL" evidence="1">
    <location>
        <begin position="1"/>
        <end position="235"/>
    </location>
</feature>
<dbReference type="PROSITE" id="PS50883">
    <property type="entry name" value="EAL"/>
    <property type="match status" value="1"/>
</dbReference>
<dbReference type="GO" id="GO:0071111">
    <property type="term" value="F:cyclic-guanylate-specific phosphodiesterase activity"/>
    <property type="evidence" value="ECO:0007669"/>
    <property type="project" value="InterPro"/>
</dbReference>
<dbReference type="CDD" id="cd01948">
    <property type="entry name" value="EAL"/>
    <property type="match status" value="1"/>
</dbReference>
<reference evidence="2" key="1">
    <citation type="submission" date="2020-05" db="EMBL/GenBank/DDBJ databases">
        <authorList>
            <person name="Chiriac C."/>
            <person name="Salcher M."/>
            <person name="Ghai R."/>
            <person name="Kavagutti S V."/>
        </authorList>
    </citation>
    <scope>NUCLEOTIDE SEQUENCE</scope>
</reference>
<organism evidence="2">
    <name type="scientific">freshwater metagenome</name>
    <dbReference type="NCBI Taxonomy" id="449393"/>
    <lineage>
        <taxon>unclassified sequences</taxon>
        <taxon>metagenomes</taxon>
        <taxon>ecological metagenomes</taxon>
    </lineage>
</organism>
<dbReference type="PANTHER" id="PTHR33121">
    <property type="entry name" value="CYCLIC DI-GMP PHOSPHODIESTERASE PDEF"/>
    <property type="match status" value="1"/>
</dbReference>
<dbReference type="InterPro" id="IPR035919">
    <property type="entry name" value="EAL_sf"/>
</dbReference>
<sequence>MRGWQSAITVKGVRIEAFYHRYHCTAEPERIAGEILSRPEGVENIEEFFASLSWEESMQILEWQLRVKETLSVACKAHCSLNVHNSVLVSGPQRAALTALIADHSSPMTLEFTETFPMPATEISNGFLRDIHDLGHTTALDDYGSGLNSRTLLTDFDFDIIKIDRSLVLELDTSVEMQHELQRVAEVLAGLGKGHVIEGVETIEVFDILESAGFTTFQGFLFLPPIPVSEMLDGL</sequence>